<evidence type="ECO:0000256" key="4">
    <source>
        <dbReference type="SAM" id="MobiDB-lite"/>
    </source>
</evidence>
<evidence type="ECO:0000313" key="9">
    <source>
        <dbReference type="Proteomes" id="UP000600139"/>
    </source>
</evidence>
<feature type="domain" description="Plastocyanin-like" evidence="6">
    <location>
        <begin position="440"/>
        <end position="547"/>
    </location>
</feature>
<evidence type="ECO:0000259" key="7">
    <source>
        <dbReference type="Pfam" id="PF07732"/>
    </source>
</evidence>
<proteinExistence type="predicted"/>
<organism evidence="8 9">
    <name type="scientific">Luteolibacter yonseiensis</name>
    <dbReference type="NCBI Taxonomy" id="1144680"/>
    <lineage>
        <taxon>Bacteria</taxon>
        <taxon>Pseudomonadati</taxon>
        <taxon>Verrucomicrobiota</taxon>
        <taxon>Verrucomicrobiia</taxon>
        <taxon>Verrucomicrobiales</taxon>
        <taxon>Verrucomicrobiaceae</taxon>
        <taxon>Luteolibacter</taxon>
    </lineage>
</organism>
<dbReference type="GO" id="GO:0016491">
    <property type="term" value="F:oxidoreductase activity"/>
    <property type="evidence" value="ECO:0007669"/>
    <property type="project" value="UniProtKB-KW"/>
</dbReference>
<dbReference type="InterPro" id="IPR011707">
    <property type="entry name" value="Cu-oxidase-like_N"/>
</dbReference>
<keyword evidence="1" id="KW-0479">Metal-binding</keyword>
<evidence type="ECO:0000256" key="1">
    <source>
        <dbReference type="ARBA" id="ARBA00022723"/>
    </source>
</evidence>
<dbReference type="Pfam" id="PF00394">
    <property type="entry name" value="Cu-oxidase"/>
    <property type="match status" value="1"/>
</dbReference>
<feature type="domain" description="Plastocyanin-like" evidence="5">
    <location>
        <begin position="148"/>
        <end position="305"/>
    </location>
</feature>
<evidence type="ECO:0000256" key="2">
    <source>
        <dbReference type="ARBA" id="ARBA00023002"/>
    </source>
</evidence>
<reference evidence="8" key="1">
    <citation type="submission" date="2021-01" db="EMBL/GenBank/DDBJ databases">
        <title>Modified the classification status of verrucomicrobia.</title>
        <authorList>
            <person name="Feng X."/>
        </authorList>
    </citation>
    <scope>NUCLEOTIDE SEQUENCE</scope>
    <source>
        <strain evidence="8">JCM 18052</strain>
    </source>
</reference>
<dbReference type="InterPro" id="IPR011706">
    <property type="entry name" value="Cu-oxidase_C"/>
</dbReference>
<evidence type="ECO:0000259" key="6">
    <source>
        <dbReference type="Pfam" id="PF07731"/>
    </source>
</evidence>
<dbReference type="InterPro" id="IPR008972">
    <property type="entry name" value="Cupredoxin"/>
</dbReference>
<accession>A0A934R722</accession>
<dbReference type="Proteomes" id="UP000600139">
    <property type="component" value="Unassembled WGS sequence"/>
</dbReference>
<dbReference type="AlphaFoldDB" id="A0A934R722"/>
<dbReference type="Pfam" id="PF07732">
    <property type="entry name" value="Cu-oxidase_3"/>
    <property type="match status" value="1"/>
</dbReference>
<feature type="region of interest" description="Disordered" evidence="4">
    <location>
        <begin position="385"/>
        <end position="419"/>
    </location>
</feature>
<dbReference type="PROSITE" id="PS00080">
    <property type="entry name" value="MULTICOPPER_OXIDASE2"/>
    <property type="match status" value="1"/>
</dbReference>
<name>A0A934R722_9BACT</name>
<dbReference type="SUPFAM" id="SSF49503">
    <property type="entry name" value="Cupredoxins"/>
    <property type="match status" value="3"/>
</dbReference>
<comment type="caution">
    <text evidence="8">The sequence shown here is derived from an EMBL/GenBank/DDBJ whole genome shotgun (WGS) entry which is preliminary data.</text>
</comment>
<dbReference type="Pfam" id="PF07731">
    <property type="entry name" value="Cu-oxidase_2"/>
    <property type="match status" value="1"/>
</dbReference>
<evidence type="ECO:0000313" key="8">
    <source>
        <dbReference type="EMBL" id="MBK1817396.1"/>
    </source>
</evidence>
<protein>
    <submittedName>
        <fullName evidence="8">Multicopper oxidase domain-containing protein</fullName>
    </submittedName>
</protein>
<dbReference type="RefSeq" id="WP_200352339.1">
    <property type="nucleotide sequence ID" value="NZ_BAABHZ010000001.1"/>
</dbReference>
<keyword evidence="9" id="KW-1185">Reference proteome</keyword>
<keyword evidence="3" id="KW-0186">Copper</keyword>
<dbReference type="CDD" id="cd13896">
    <property type="entry name" value="CuRO_3_CopA"/>
    <property type="match status" value="1"/>
</dbReference>
<sequence length="732" mass="80773">MKTLLYSILLLAGLPALAKTVRYDLNLSKIEVNLGKKTKPAMAINGSIPGPVLRFVEGDYAIINVRNDLREETSIHWHGLLVPNDQDGVPHVNMAPIEPGETREYRFPLRQSGTYWYHSHSVLQEQLGIYGGIVISPEGGERVSSNRDFVAVLSDWTDETPFDALTQLRAGREWQQIKKGTAQSVSGAIKDGSLGEYFKRSMTRMPPMDLSDIAYDRFLINGSPSAAVSAQPGETVRLRLINASAMTYYFIEFAGGPVRIIGADGMDVRPVNQGRFLMAIAETYDLQVKVPKGGAYELRATSQDGTGSSSIFIGTGEQVKAPDVPRANPYKGHAMMGGMEGMSGMDHSTMKMPMSGKMDGDAMESMDHSMHGGEAAPAMEGMDHSKMKPAASTDHSQIGHAMPGHSMDSDGRPGSPYESLKAISSTALSPGRPLRSYTFRLQGDMIRYVWTINGRTFTEADMVNIRKGERVRFNFINETMMHHPMHLHGHFFRLLTAAGIFSPLKHTVDVPPMSSRTIEFAADEPGDWLMHCHVLYHAEVGMGRIVHYEDAPPNPNLMVGHGAWDMTKMHDPLFFFGEVAALSNMTEGFVAFENNRNGLSAAWEAGWGEVDETGYEINLAYDRYLNSFTSVFAGANLTDGESQDRGVLGVRYLLPFLIRSQAWVDTDGEFRVGLSQSIALTARLSIYGGAEYDTLTDWETVAGLEYVVDKRFSLIGQWHSEYGWGGGVGFRF</sequence>
<evidence type="ECO:0000259" key="5">
    <source>
        <dbReference type="Pfam" id="PF00394"/>
    </source>
</evidence>
<dbReference type="PANTHER" id="PTHR11709">
    <property type="entry name" value="MULTI-COPPER OXIDASE"/>
    <property type="match status" value="1"/>
</dbReference>
<dbReference type="PANTHER" id="PTHR11709:SF394">
    <property type="entry name" value="FI03373P-RELATED"/>
    <property type="match status" value="1"/>
</dbReference>
<dbReference type="EMBL" id="JAENIK010000012">
    <property type="protein sequence ID" value="MBK1817396.1"/>
    <property type="molecule type" value="Genomic_DNA"/>
</dbReference>
<dbReference type="InterPro" id="IPR045087">
    <property type="entry name" value="Cu-oxidase_fam"/>
</dbReference>
<gene>
    <name evidence="8" type="ORF">JIN84_17380</name>
</gene>
<dbReference type="GO" id="GO:0005507">
    <property type="term" value="F:copper ion binding"/>
    <property type="evidence" value="ECO:0007669"/>
    <property type="project" value="InterPro"/>
</dbReference>
<dbReference type="InterPro" id="IPR001117">
    <property type="entry name" value="Cu-oxidase_2nd"/>
</dbReference>
<evidence type="ECO:0000256" key="3">
    <source>
        <dbReference type="ARBA" id="ARBA00023008"/>
    </source>
</evidence>
<feature type="domain" description="Plastocyanin-like" evidence="7">
    <location>
        <begin position="31"/>
        <end position="138"/>
    </location>
</feature>
<keyword evidence="2" id="KW-0560">Oxidoreductase</keyword>
<dbReference type="Gene3D" id="2.60.40.420">
    <property type="entry name" value="Cupredoxins - blue copper proteins"/>
    <property type="match status" value="3"/>
</dbReference>
<dbReference type="InterPro" id="IPR002355">
    <property type="entry name" value="Cu_oxidase_Cu_BS"/>
</dbReference>
<dbReference type="InterPro" id="IPR034279">
    <property type="entry name" value="CuRO_3_CopA"/>
</dbReference>